<dbReference type="EMBL" id="CP046996">
    <property type="protein sequence ID" value="QGZ99412.1"/>
    <property type="molecule type" value="Genomic_DNA"/>
</dbReference>
<feature type="domain" description="Bro-N" evidence="1">
    <location>
        <begin position="10"/>
        <end position="87"/>
    </location>
</feature>
<sequence length="212" mass="24118">MNNPPQTTQKDIANMLGYETPQKMYQRIDKEDKINIDLQSQIYQGLCQNEATIESNKNVRILTLVNESGLYDAIFGSQLPEAKQFNNTPNVHNAQSENTAERLADIHKVDESTIRRDGEFAKAVNKIAERYRPTLQKLAKEKQLSGLIQNSTVVQKSDQTEQKFHTRDELAKIAGVSHDTYGKGKKILVICNLHPTNYVITVPFGEKLKIRY</sequence>
<dbReference type="AlphaFoldDB" id="A0A857DF28"/>
<accession>A0A857DF28</accession>
<protein>
    <recommendedName>
        <fullName evidence="1">Bro-N domain-containing protein</fullName>
    </recommendedName>
</protein>
<name>A0A857DF28_9FIRM</name>
<gene>
    <name evidence="2" type="ORF">GQ588_01400</name>
</gene>
<evidence type="ECO:0000259" key="1">
    <source>
        <dbReference type="Pfam" id="PF02498"/>
    </source>
</evidence>
<proteinExistence type="predicted"/>
<evidence type="ECO:0000313" key="2">
    <source>
        <dbReference type="EMBL" id="QGZ99412.1"/>
    </source>
</evidence>
<dbReference type="RefSeq" id="WP_158208100.1">
    <property type="nucleotide sequence ID" value="NZ_CP046996.1"/>
</dbReference>
<evidence type="ECO:0000313" key="3">
    <source>
        <dbReference type="Proteomes" id="UP000430508"/>
    </source>
</evidence>
<dbReference type="Pfam" id="PF02498">
    <property type="entry name" value="Bro-N"/>
    <property type="match status" value="1"/>
</dbReference>
<dbReference type="Proteomes" id="UP000430508">
    <property type="component" value="Chromosome"/>
</dbReference>
<organism evidence="2 3">
    <name type="scientific">Dehalobacter restrictus</name>
    <dbReference type="NCBI Taxonomy" id="55583"/>
    <lineage>
        <taxon>Bacteria</taxon>
        <taxon>Bacillati</taxon>
        <taxon>Bacillota</taxon>
        <taxon>Clostridia</taxon>
        <taxon>Eubacteriales</taxon>
        <taxon>Desulfitobacteriaceae</taxon>
        <taxon>Dehalobacter</taxon>
    </lineage>
</organism>
<reference evidence="2 3" key="1">
    <citation type="submission" date="2019-12" db="EMBL/GenBank/DDBJ databases">
        <title>Sequence classification of anaerobic respiratory reductive dehalogenases: First we see many, then we see few.</title>
        <authorList>
            <person name="Molenda O."/>
            <person name="Puentes Jacome L.A."/>
            <person name="Cao X."/>
            <person name="Nesbo C.L."/>
            <person name="Tang S."/>
            <person name="Morson N."/>
            <person name="Patron J."/>
            <person name="Lomheim L."/>
            <person name="Wishart D.S."/>
            <person name="Edwards E.A."/>
        </authorList>
    </citation>
    <scope>NUCLEOTIDE SEQUENCE [LARGE SCALE GENOMIC DNA]</scope>
    <source>
        <strain evidence="2 3">12DCA</strain>
    </source>
</reference>
<dbReference type="InterPro" id="IPR003497">
    <property type="entry name" value="BRO_N_domain"/>
</dbReference>